<dbReference type="Proteomes" id="UP000006844">
    <property type="component" value="Chromosome"/>
</dbReference>
<reference evidence="14 15" key="1">
    <citation type="journal article" date="2012" name="Stand. Genomic Sci.">
        <title>Complete genome sequence of Terriglobus saanensis type strain SP1PR4(T), an Acidobacteria from tundra soil.</title>
        <authorList>
            <person name="Rawat S.R."/>
            <person name="Mannisto M.K."/>
            <person name="Starovoytov V."/>
            <person name="Goodwin L."/>
            <person name="Nolan M."/>
            <person name="Hauser L."/>
            <person name="Land M."/>
            <person name="Davenport K.W."/>
            <person name="Woyke T."/>
            <person name="Haggblom M.M."/>
        </authorList>
    </citation>
    <scope>NUCLEOTIDE SEQUENCE</scope>
    <source>
        <strain evidence="15">ATCC BAA-1853 / DSM 23119 / SP1PR4</strain>
    </source>
</reference>
<dbReference type="InterPro" id="IPR042119">
    <property type="entry name" value="QueA_dom2"/>
</dbReference>
<evidence type="ECO:0000256" key="11">
    <source>
        <dbReference type="ARBA" id="ARBA00069325"/>
    </source>
</evidence>
<evidence type="ECO:0000256" key="5">
    <source>
        <dbReference type="ARBA" id="ARBA00022679"/>
    </source>
</evidence>
<keyword evidence="7 13" id="KW-0671">Queuosine biosynthesis</keyword>
<dbReference type="Gene3D" id="2.40.10.240">
    <property type="entry name" value="QueA-like"/>
    <property type="match status" value="1"/>
</dbReference>
<dbReference type="OrthoDB" id="9805933at2"/>
<evidence type="ECO:0000256" key="4">
    <source>
        <dbReference type="ARBA" id="ARBA00022490"/>
    </source>
</evidence>
<dbReference type="UniPathway" id="UPA00392"/>
<protein>
    <recommendedName>
        <fullName evidence="11 13">S-adenosylmethionine:tRNA ribosyltransferase-isomerase</fullName>
        <ecNumber evidence="10 13">2.4.99.17</ecNumber>
    </recommendedName>
    <alternativeName>
        <fullName evidence="12 13">Queuosine biosynthesis protein QueA</fullName>
    </alternativeName>
</protein>
<dbReference type="GO" id="GO:0008616">
    <property type="term" value="P:tRNA queuosine(34) biosynthetic process"/>
    <property type="evidence" value="ECO:0007669"/>
    <property type="project" value="UniProtKB-UniRule"/>
</dbReference>
<dbReference type="GO" id="GO:0051075">
    <property type="term" value="F:S-adenosylmethionine:tRNA ribosyltransferase-isomerase activity"/>
    <property type="evidence" value="ECO:0007669"/>
    <property type="project" value="UniProtKB-EC"/>
</dbReference>
<accession>E8UZ76</accession>
<dbReference type="FunFam" id="2.40.10.240:FF:000002">
    <property type="entry name" value="S-adenosylmethionine:tRNA ribosyltransferase-isomerase"/>
    <property type="match status" value="1"/>
</dbReference>
<dbReference type="EC" id="2.4.99.17" evidence="10 13"/>
<evidence type="ECO:0000256" key="7">
    <source>
        <dbReference type="ARBA" id="ARBA00022785"/>
    </source>
</evidence>
<dbReference type="AlphaFoldDB" id="E8UZ76"/>
<comment type="pathway">
    <text evidence="2 13">tRNA modification; tRNA-queuosine biosynthesis.</text>
</comment>
<keyword evidence="6 13" id="KW-0949">S-adenosyl-L-methionine</keyword>
<evidence type="ECO:0000256" key="3">
    <source>
        <dbReference type="ARBA" id="ARBA00011245"/>
    </source>
</evidence>
<dbReference type="InterPro" id="IPR036100">
    <property type="entry name" value="QueA_sf"/>
</dbReference>
<dbReference type="NCBIfam" id="NF001140">
    <property type="entry name" value="PRK00147.1"/>
    <property type="match status" value="1"/>
</dbReference>
<keyword evidence="15" id="KW-1185">Reference proteome</keyword>
<evidence type="ECO:0000256" key="8">
    <source>
        <dbReference type="ARBA" id="ARBA00052751"/>
    </source>
</evidence>
<comment type="catalytic activity">
    <reaction evidence="8 13">
        <text>7-aminomethyl-7-carbaguanosine(34) in tRNA + S-adenosyl-L-methionine = epoxyqueuosine(34) in tRNA + adenine + L-methionine + 2 H(+)</text>
        <dbReference type="Rhea" id="RHEA:32155"/>
        <dbReference type="Rhea" id="RHEA-COMP:10342"/>
        <dbReference type="Rhea" id="RHEA-COMP:18582"/>
        <dbReference type="ChEBI" id="CHEBI:15378"/>
        <dbReference type="ChEBI" id="CHEBI:16708"/>
        <dbReference type="ChEBI" id="CHEBI:57844"/>
        <dbReference type="ChEBI" id="CHEBI:59789"/>
        <dbReference type="ChEBI" id="CHEBI:82833"/>
        <dbReference type="ChEBI" id="CHEBI:194443"/>
        <dbReference type="EC" id="2.4.99.17"/>
    </reaction>
</comment>
<dbReference type="Gene3D" id="3.40.1780.10">
    <property type="entry name" value="QueA-like"/>
    <property type="match status" value="1"/>
</dbReference>
<dbReference type="FunFam" id="3.40.1780.10:FF:000001">
    <property type="entry name" value="S-adenosylmethionine:tRNA ribosyltransferase-isomerase"/>
    <property type="match status" value="1"/>
</dbReference>
<dbReference type="NCBIfam" id="TIGR00113">
    <property type="entry name" value="queA"/>
    <property type="match status" value="1"/>
</dbReference>
<evidence type="ECO:0000256" key="10">
    <source>
        <dbReference type="ARBA" id="ARBA00066503"/>
    </source>
</evidence>
<dbReference type="PANTHER" id="PTHR30307">
    <property type="entry name" value="S-ADENOSYLMETHIONINE:TRNA RIBOSYLTRANSFERASE-ISOMERASE"/>
    <property type="match status" value="1"/>
</dbReference>
<dbReference type="EMBL" id="CP002467">
    <property type="protein sequence ID" value="ADV82094.1"/>
    <property type="molecule type" value="Genomic_DNA"/>
</dbReference>
<comment type="function">
    <text evidence="13">Transfers and isomerizes the ribose moiety from AdoMet to the 7-aminomethyl group of 7-deazaguanine (preQ1-tRNA) to give epoxyqueuosine (oQ-tRNA).</text>
</comment>
<proteinExistence type="inferred from homology"/>
<dbReference type="Pfam" id="PF02547">
    <property type="entry name" value="Queuosine_synth"/>
    <property type="match status" value="1"/>
</dbReference>
<evidence type="ECO:0000256" key="9">
    <source>
        <dbReference type="ARBA" id="ARBA00061210"/>
    </source>
</evidence>
<evidence type="ECO:0000313" key="15">
    <source>
        <dbReference type="Proteomes" id="UP000006844"/>
    </source>
</evidence>
<evidence type="ECO:0000256" key="2">
    <source>
        <dbReference type="ARBA" id="ARBA00004691"/>
    </source>
</evidence>
<dbReference type="RefSeq" id="WP_013567827.1">
    <property type="nucleotide sequence ID" value="NC_014963.1"/>
</dbReference>
<evidence type="ECO:0000256" key="6">
    <source>
        <dbReference type="ARBA" id="ARBA00022691"/>
    </source>
</evidence>
<comment type="subcellular location">
    <subcellularLocation>
        <location evidence="1 13">Cytoplasm</location>
    </subcellularLocation>
</comment>
<keyword evidence="5 13" id="KW-0808">Transferase</keyword>
<organism evidence="14 15">
    <name type="scientific">Terriglobus saanensis (strain ATCC BAA-1853 / DSM 23119 / SP1PR4)</name>
    <dbReference type="NCBI Taxonomy" id="401053"/>
    <lineage>
        <taxon>Bacteria</taxon>
        <taxon>Pseudomonadati</taxon>
        <taxon>Acidobacteriota</taxon>
        <taxon>Terriglobia</taxon>
        <taxon>Terriglobales</taxon>
        <taxon>Acidobacteriaceae</taxon>
        <taxon>Terriglobus</taxon>
    </lineage>
</organism>
<evidence type="ECO:0000256" key="13">
    <source>
        <dbReference type="HAMAP-Rule" id="MF_00113"/>
    </source>
</evidence>
<evidence type="ECO:0000256" key="12">
    <source>
        <dbReference type="ARBA" id="ARBA00076160"/>
    </source>
</evidence>
<dbReference type="KEGG" id="tsa:AciPR4_1270"/>
<name>E8UZ76_TERSS</name>
<evidence type="ECO:0000256" key="1">
    <source>
        <dbReference type="ARBA" id="ARBA00004496"/>
    </source>
</evidence>
<keyword evidence="4 13" id="KW-0963">Cytoplasm</keyword>
<dbReference type="HOGENOM" id="CLU_039110_1_1_0"/>
<dbReference type="STRING" id="401053.AciPR4_1270"/>
<dbReference type="SUPFAM" id="SSF111337">
    <property type="entry name" value="QueA-like"/>
    <property type="match status" value="1"/>
</dbReference>
<keyword evidence="14" id="KW-0413">Isomerase</keyword>
<comment type="subunit">
    <text evidence="3 13">Monomer.</text>
</comment>
<dbReference type="PANTHER" id="PTHR30307:SF0">
    <property type="entry name" value="S-ADENOSYLMETHIONINE:TRNA RIBOSYLTRANSFERASE-ISOMERASE"/>
    <property type="match status" value="1"/>
</dbReference>
<dbReference type="GO" id="GO:0005737">
    <property type="term" value="C:cytoplasm"/>
    <property type="evidence" value="ECO:0007669"/>
    <property type="project" value="UniProtKB-SubCell"/>
</dbReference>
<dbReference type="HAMAP" id="MF_00113">
    <property type="entry name" value="QueA"/>
    <property type="match status" value="1"/>
</dbReference>
<dbReference type="InterPro" id="IPR003699">
    <property type="entry name" value="QueA"/>
</dbReference>
<dbReference type="InterPro" id="IPR042118">
    <property type="entry name" value="QueA_dom1"/>
</dbReference>
<evidence type="ECO:0000313" key="14">
    <source>
        <dbReference type="EMBL" id="ADV82094.1"/>
    </source>
</evidence>
<comment type="similarity">
    <text evidence="9 13">Belongs to the QueA family.</text>
</comment>
<gene>
    <name evidence="13" type="primary">queA</name>
    <name evidence="14" type="ordered locus">AciPR4_1270</name>
</gene>
<sequence>MRVSDFHFDLPPELIAQKPPVERDAARMLTVDRSTGHLEDKNFLDLPDLLRKGDLLVLNNSRVIPARLFARRAGLRTQSSSPAPSGQIEVLLTQPFGGGRWRALVKPGRKVQVGERLVFGEDELQAEVMETGEFGERTLRFAPNPDFFATLERIGHMPLPPYIHRADSAEDRSRYQTVFSDLELKGSAAAPTAGLHFTPETLNKIQSKGVQVQQITLHVGLGTFQPLRVEDLSEIRLHEEPYTLPESTAEAINRAKAEGRRVVAVGTTTVRTLEHCASQDPGQPLAPHSGTTSIFLSPGYEFRVVDALLTNFHLPQSTLLMLVSAFAGREQVLAAYRHAVESRYRFFSYGDCMFLS</sequence>
<dbReference type="eggNOG" id="COG0809">
    <property type="taxonomic scope" value="Bacteria"/>
</dbReference>